<feature type="transmembrane region" description="Helical" evidence="1">
    <location>
        <begin position="129"/>
        <end position="150"/>
    </location>
</feature>
<dbReference type="Pfam" id="PF06580">
    <property type="entry name" value="His_kinase"/>
    <property type="match status" value="1"/>
</dbReference>
<feature type="transmembrane region" description="Helical" evidence="1">
    <location>
        <begin position="43"/>
        <end position="70"/>
    </location>
</feature>
<dbReference type="Gene3D" id="3.30.565.10">
    <property type="entry name" value="Histidine kinase-like ATPase, C-terminal domain"/>
    <property type="match status" value="1"/>
</dbReference>
<name>A0ABR7XCF6_9SPHI</name>
<dbReference type="PANTHER" id="PTHR34220">
    <property type="entry name" value="SENSOR HISTIDINE KINASE YPDA"/>
    <property type="match status" value="1"/>
</dbReference>
<gene>
    <name evidence="3" type="ORF">IDJ75_19665</name>
</gene>
<evidence type="ECO:0000313" key="4">
    <source>
        <dbReference type="Proteomes" id="UP000618754"/>
    </source>
</evidence>
<dbReference type="Proteomes" id="UP000618754">
    <property type="component" value="Unassembled WGS sequence"/>
</dbReference>
<dbReference type="EMBL" id="JACWMW010000006">
    <property type="protein sequence ID" value="MBD1387512.1"/>
    <property type="molecule type" value="Genomic_DNA"/>
</dbReference>
<accession>A0ABR7XCF6</accession>
<dbReference type="GO" id="GO:0016301">
    <property type="term" value="F:kinase activity"/>
    <property type="evidence" value="ECO:0007669"/>
    <property type="project" value="UniProtKB-KW"/>
</dbReference>
<dbReference type="PANTHER" id="PTHR34220:SF7">
    <property type="entry name" value="SENSOR HISTIDINE KINASE YPDA"/>
    <property type="match status" value="1"/>
</dbReference>
<keyword evidence="3" id="KW-0808">Transferase</keyword>
<dbReference type="SUPFAM" id="SSF55874">
    <property type="entry name" value="ATPase domain of HSP90 chaperone/DNA topoisomerase II/histidine kinase"/>
    <property type="match status" value="1"/>
</dbReference>
<dbReference type="InterPro" id="IPR036890">
    <property type="entry name" value="HATPase_C_sf"/>
</dbReference>
<keyword evidence="3" id="KW-0418">Kinase</keyword>
<dbReference type="InterPro" id="IPR010559">
    <property type="entry name" value="Sig_transdc_His_kin_internal"/>
</dbReference>
<feature type="transmembrane region" description="Helical" evidence="1">
    <location>
        <begin position="5"/>
        <end position="23"/>
    </location>
</feature>
<sequence length="353" mass="41353">MKKKYIVLLHIVFWVLLIINTSYNKFTLNLFSSYLSVPHDASLYIKYLLIETGYTLILACCFYCSYLFIAPQFFVFKNYIKAVLYIVCTIVFIIVLRYVLEYGFFLPVLGFDNYRGHEWPLTDFARNVILYYFPGYFIYGLIFFFVENWYKNSRRHQELQKEKLTTELAFLRSQVNPHFLFNAINDIYALTYQRSEQAPEALLKLSVMLRYMLRDGNEDFMPLNREAEYLENVIALQRISAKGVAYVNFIQEGYIGDQQIASLIFIAFVENAFKHGVLNDPDNPVEIYLHADNTGIIFYVSNKKNNSLKDTTGGIGLNNVRRRLQLTYADKHELVVKDQGGFYMVKLVLKLSQ</sequence>
<dbReference type="InterPro" id="IPR050640">
    <property type="entry name" value="Bact_2-comp_sensor_kinase"/>
</dbReference>
<organism evidence="3 4">
    <name type="scientific">Mucilaginibacter rigui</name>
    <dbReference type="NCBI Taxonomy" id="534635"/>
    <lineage>
        <taxon>Bacteria</taxon>
        <taxon>Pseudomonadati</taxon>
        <taxon>Bacteroidota</taxon>
        <taxon>Sphingobacteriia</taxon>
        <taxon>Sphingobacteriales</taxon>
        <taxon>Sphingobacteriaceae</taxon>
        <taxon>Mucilaginibacter</taxon>
    </lineage>
</organism>
<feature type="domain" description="Signal transduction histidine kinase internal region" evidence="2">
    <location>
        <begin position="167"/>
        <end position="240"/>
    </location>
</feature>
<evidence type="ECO:0000256" key="1">
    <source>
        <dbReference type="SAM" id="Phobius"/>
    </source>
</evidence>
<protein>
    <submittedName>
        <fullName evidence="3">Histidine kinase</fullName>
    </submittedName>
</protein>
<keyword evidence="1" id="KW-0812">Transmembrane</keyword>
<comment type="caution">
    <text evidence="3">The sequence shown here is derived from an EMBL/GenBank/DDBJ whole genome shotgun (WGS) entry which is preliminary data.</text>
</comment>
<feature type="transmembrane region" description="Helical" evidence="1">
    <location>
        <begin position="82"/>
        <end position="100"/>
    </location>
</feature>
<evidence type="ECO:0000313" key="3">
    <source>
        <dbReference type="EMBL" id="MBD1387512.1"/>
    </source>
</evidence>
<keyword evidence="1" id="KW-0472">Membrane</keyword>
<proteinExistence type="predicted"/>
<keyword evidence="4" id="KW-1185">Reference proteome</keyword>
<dbReference type="RefSeq" id="WP_191177354.1">
    <property type="nucleotide sequence ID" value="NZ_JACWMW010000006.1"/>
</dbReference>
<reference evidence="3 4" key="1">
    <citation type="submission" date="2020-09" db="EMBL/GenBank/DDBJ databases">
        <title>Novel species of Mucilaginibacter isolated from a glacier on the Tibetan Plateau.</title>
        <authorList>
            <person name="Liu Q."/>
            <person name="Xin Y.-H."/>
        </authorList>
    </citation>
    <scope>NUCLEOTIDE SEQUENCE [LARGE SCALE GENOMIC DNA]</scope>
    <source>
        <strain evidence="3 4">CGMCC 1.13878</strain>
    </source>
</reference>
<keyword evidence="1" id="KW-1133">Transmembrane helix</keyword>
<evidence type="ECO:0000259" key="2">
    <source>
        <dbReference type="Pfam" id="PF06580"/>
    </source>
</evidence>